<dbReference type="Gene3D" id="2.115.10.20">
    <property type="entry name" value="Glycosyl hydrolase domain, family 43"/>
    <property type="match status" value="1"/>
</dbReference>
<keyword evidence="2" id="KW-0378">Hydrolase</keyword>
<reference evidence="5 6" key="1">
    <citation type="submission" date="2016-10" db="EMBL/GenBank/DDBJ databases">
        <authorList>
            <person name="de Groot N.N."/>
        </authorList>
    </citation>
    <scope>NUCLEOTIDE SEQUENCE [LARGE SCALE GENOMIC DNA]</scope>
    <source>
        <strain evidence="5 6">743A</strain>
    </source>
</reference>
<dbReference type="STRING" id="37658.SAMN05661086_00312"/>
<dbReference type="Proteomes" id="UP000199659">
    <property type="component" value="Unassembled WGS sequence"/>
</dbReference>
<dbReference type="Pfam" id="PF00251">
    <property type="entry name" value="Glyco_hydro_32N"/>
    <property type="match status" value="1"/>
</dbReference>
<comment type="similarity">
    <text evidence="1">Belongs to the glycosyl hydrolase 32 family.</text>
</comment>
<dbReference type="PROSITE" id="PS00609">
    <property type="entry name" value="GLYCOSYL_HYDROL_F32"/>
    <property type="match status" value="1"/>
</dbReference>
<evidence type="ECO:0000313" key="6">
    <source>
        <dbReference type="Proteomes" id="UP000199659"/>
    </source>
</evidence>
<dbReference type="InterPro" id="IPR023296">
    <property type="entry name" value="Glyco_hydro_beta-prop_sf"/>
</dbReference>
<gene>
    <name evidence="5" type="ORF">SAMN05661086_00312</name>
</gene>
<evidence type="ECO:0000256" key="3">
    <source>
        <dbReference type="ARBA" id="ARBA00023295"/>
    </source>
</evidence>
<dbReference type="GO" id="GO:0004575">
    <property type="term" value="F:sucrose alpha-glucosidase activity"/>
    <property type="evidence" value="ECO:0007669"/>
    <property type="project" value="TreeGrafter"/>
</dbReference>
<evidence type="ECO:0000256" key="1">
    <source>
        <dbReference type="ARBA" id="ARBA00009902"/>
    </source>
</evidence>
<dbReference type="GO" id="GO:0005987">
    <property type="term" value="P:sucrose catabolic process"/>
    <property type="evidence" value="ECO:0007669"/>
    <property type="project" value="TreeGrafter"/>
</dbReference>
<sequence length="517" mass="59475">MKKQIKITEQDSYLIFPIQAEQDKTPVLLYIGDTILTEVQIPVGKVENGKYEADYLAAIPICQYTGKMLTLVGNVPEEFMNAVHTDVQVKNSEVKRPHIHFTPQYGWMNDPNGLVYYEGQYHMYFQYNPFDTQWDNMSWGHAVSDDLLHWHQKDTTLLPDEDGMIFSGCGLVNKLGKMNLPEDSLLFFYTAAGGINQISKEKLSVQKMAYSLDKGNTLIKMDKAVVPTICKENRDPKIFWHEETKAYIMCLWLEENDFAILRSVDLENWELSQRLTLQKGFECPDLFQLPVSSGGSKWVFWCADGYYYMGDFDGYQFITDGNRKSAYKTKLPYAAQTISNLDGRVISIPWLRTNGCFKRYRGAMGIPREFSLIEKNGEWYVSQQPIEELIASQNEIAVEKQEKNNWIKLEQNKECAIKIDTILTITEQSILESMEWHIYQNKIVYHPLTGILMVGETVVNIGEGLKDFSIIFDKAMIEITAGCGIIYAVFEAESKEETGDISIKNRYLEQVKVYEIL</sequence>
<dbReference type="PANTHER" id="PTHR42800">
    <property type="entry name" value="EXOINULINASE INUD (AFU_ORTHOLOGUE AFUA_5G00480)"/>
    <property type="match status" value="1"/>
</dbReference>
<dbReference type="InterPro" id="IPR013148">
    <property type="entry name" value="Glyco_hydro_32_N"/>
</dbReference>
<dbReference type="OrthoDB" id="9759709at2"/>
<dbReference type="CDD" id="cd18622">
    <property type="entry name" value="GH32_Inu-like"/>
    <property type="match status" value="1"/>
</dbReference>
<evidence type="ECO:0000259" key="4">
    <source>
        <dbReference type="Pfam" id="PF00251"/>
    </source>
</evidence>
<name>A0A1I6HVD1_9FIRM</name>
<dbReference type="InterPro" id="IPR018053">
    <property type="entry name" value="Glyco_hydro_32_AS"/>
</dbReference>
<accession>A0A1I6HVD1</accession>
<dbReference type="SMART" id="SM00640">
    <property type="entry name" value="Glyco_32"/>
    <property type="match status" value="1"/>
</dbReference>
<organism evidence="5 6">
    <name type="scientific">Anaeromicropila populeti</name>
    <dbReference type="NCBI Taxonomy" id="37658"/>
    <lineage>
        <taxon>Bacteria</taxon>
        <taxon>Bacillati</taxon>
        <taxon>Bacillota</taxon>
        <taxon>Clostridia</taxon>
        <taxon>Lachnospirales</taxon>
        <taxon>Lachnospiraceae</taxon>
        <taxon>Anaeromicropila</taxon>
    </lineage>
</organism>
<dbReference type="SUPFAM" id="SSF75005">
    <property type="entry name" value="Arabinanase/levansucrase/invertase"/>
    <property type="match status" value="1"/>
</dbReference>
<dbReference type="RefSeq" id="WP_092558932.1">
    <property type="nucleotide sequence ID" value="NZ_FOYZ01000001.1"/>
</dbReference>
<dbReference type="EMBL" id="FOYZ01000001">
    <property type="protein sequence ID" value="SFR58160.1"/>
    <property type="molecule type" value="Genomic_DNA"/>
</dbReference>
<keyword evidence="3" id="KW-0326">Glycosidase</keyword>
<feature type="domain" description="Glycosyl hydrolase family 32 N-terminal" evidence="4">
    <location>
        <begin position="100"/>
        <end position="377"/>
    </location>
</feature>
<dbReference type="AlphaFoldDB" id="A0A1I6HVD1"/>
<dbReference type="InterPro" id="IPR001362">
    <property type="entry name" value="Glyco_hydro_32"/>
</dbReference>
<dbReference type="GO" id="GO:0005737">
    <property type="term" value="C:cytoplasm"/>
    <property type="evidence" value="ECO:0007669"/>
    <property type="project" value="TreeGrafter"/>
</dbReference>
<keyword evidence="6" id="KW-1185">Reference proteome</keyword>
<evidence type="ECO:0000256" key="2">
    <source>
        <dbReference type="ARBA" id="ARBA00022801"/>
    </source>
</evidence>
<proteinExistence type="inferred from homology"/>
<evidence type="ECO:0000313" key="5">
    <source>
        <dbReference type="EMBL" id="SFR58160.1"/>
    </source>
</evidence>
<dbReference type="PANTHER" id="PTHR42800:SF1">
    <property type="entry name" value="EXOINULINASE INUD (AFU_ORTHOLOGUE AFUA_5G00480)"/>
    <property type="match status" value="1"/>
</dbReference>
<protein>
    <submittedName>
        <fullName evidence="5">Fructan beta-fructosidase</fullName>
    </submittedName>
</protein>